<name>A0ABS8WT84_DATST</name>
<comment type="caution">
    <text evidence="2">The sequence shown here is derived from an EMBL/GenBank/DDBJ whole genome shotgun (WGS) entry which is preliminary data.</text>
</comment>
<dbReference type="EMBL" id="JACEIK010010638">
    <property type="protein sequence ID" value="MCE3215268.1"/>
    <property type="molecule type" value="Genomic_DNA"/>
</dbReference>
<evidence type="ECO:0000313" key="3">
    <source>
        <dbReference type="Proteomes" id="UP000823775"/>
    </source>
</evidence>
<feature type="compositionally biased region" description="Basic and acidic residues" evidence="1">
    <location>
        <begin position="83"/>
        <end position="101"/>
    </location>
</feature>
<sequence>MIHMSIVSKTRFEEDQCIIVATRSGRTTFEQQLLKTGSIAEENNLGPMEEKEQSRALSDLRTERRDAPTDAVMPVAVHSPRVRITEESGSKKASQAKKDEG</sequence>
<organism evidence="2 3">
    <name type="scientific">Datura stramonium</name>
    <name type="common">Jimsonweed</name>
    <name type="synonym">Common thornapple</name>
    <dbReference type="NCBI Taxonomy" id="4076"/>
    <lineage>
        <taxon>Eukaryota</taxon>
        <taxon>Viridiplantae</taxon>
        <taxon>Streptophyta</taxon>
        <taxon>Embryophyta</taxon>
        <taxon>Tracheophyta</taxon>
        <taxon>Spermatophyta</taxon>
        <taxon>Magnoliopsida</taxon>
        <taxon>eudicotyledons</taxon>
        <taxon>Gunneridae</taxon>
        <taxon>Pentapetalae</taxon>
        <taxon>asterids</taxon>
        <taxon>lamiids</taxon>
        <taxon>Solanales</taxon>
        <taxon>Solanaceae</taxon>
        <taxon>Solanoideae</taxon>
        <taxon>Datureae</taxon>
        <taxon>Datura</taxon>
    </lineage>
</organism>
<keyword evidence="3" id="KW-1185">Reference proteome</keyword>
<accession>A0ABS8WT84</accession>
<protein>
    <submittedName>
        <fullName evidence="2">Uncharacterized protein</fullName>
    </submittedName>
</protein>
<proteinExistence type="predicted"/>
<feature type="compositionally biased region" description="Basic and acidic residues" evidence="1">
    <location>
        <begin position="48"/>
        <end position="68"/>
    </location>
</feature>
<evidence type="ECO:0000256" key="1">
    <source>
        <dbReference type="SAM" id="MobiDB-lite"/>
    </source>
</evidence>
<gene>
    <name evidence="2" type="ORF">HAX54_001612</name>
</gene>
<evidence type="ECO:0000313" key="2">
    <source>
        <dbReference type="EMBL" id="MCE3215268.1"/>
    </source>
</evidence>
<feature type="region of interest" description="Disordered" evidence="1">
    <location>
        <begin position="38"/>
        <end position="101"/>
    </location>
</feature>
<dbReference type="Proteomes" id="UP000823775">
    <property type="component" value="Unassembled WGS sequence"/>
</dbReference>
<reference evidence="2 3" key="1">
    <citation type="journal article" date="2021" name="BMC Genomics">
        <title>Datura genome reveals duplications of psychoactive alkaloid biosynthetic genes and high mutation rate following tissue culture.</title>
        <authorList>
            <person name="Rajewski A."/>
            <person name="Carter-House D."/>
            <person name="Stajich J."/>
            <person name="Litt A."/>
        </authorList>
    </citation>
    <scope>NUCLEOTIDE SEQUENCE [LARGE SCALE GENOMIC DNA]</scope>
    <source>
        <strain evidence="2">AR-01</strain>
    </source>
</reference>